<dbReference type="SMART" id="SM00471">
    <property type="entry name" value="HDc"/>
    <property type="match status" value="1"/>
</dbReference>
<dbReference type="CDD" id="cd00077">
    <property type="entry name" value="HDc"/>
    <property type="match status" value="1"/>
</dbReference>
<organism evidence="4 5">
    <name type="scientific">Pseudomonas caspiana</name>
    <dbReference type="NCBI Taxonomy" id="1451454"/>
    <lineage>
        <taxon>Bacteria</taxon>
        <taxon>Pseudomonadati</taxon>
        <taxon>Pseudomonadota</taxon>
        <taxon>Gammaproteobacteria</taxon>
        <taxon>Pseudomonadales</taxon>
        <taxon>Pseudomonadaceae</taxon>
        <taxon>Pseudomonas</taxon>
    </lineage>
</organism>
<dbReference type="Pfam" id="PF13487">
    <property type="entry name" value="HD_5"/>
    <property type="match status" value="1"/>
</dbReference>
<reference evidence="4 5" key="1">
    <citation type="journal article" date="2017" name="Syst. Appl. Microbiol.">
        <title>Pseudomonas caspiana sp. nov., a citrus pathogen in the Pseudomonas syringae phylogenetic group.</title>
        <authorList>
            <person name="Busquets A."/>
            <person name="Gomila M."/>
            <person name="Beiki F."/>
            <person name="Mulet M."/>
            <person name="Rahimian H."/>
            <person name="Garcia-Valdes E."/>
            <person name="Lalucat J."/>
        </authorList>
    </citation>
    <scope>NUCLEOTIDE SEQUENCE [LARGE SCALE GENOMIC DNA]</scope>
    <source>
        <strain evidence="4 5">FBF102</strain>
    </source>
</reference>
<evidence type="ECO:0000313" key="4">
    <source>
        <dbReference type="EMBL" id="OUM71880.1"/>
    </source>
</evidence>
<feature type="modified residue" description="4-aspartylphosphate" evidence="1">
    <location>
        <position position="65"/>
    </location>
</feature>
<feature type="domain" description="HD-GYP" evidence="3">
    <location>
        <begin position="159"/>
        <end position="370"/>
    </location>
</feature>
<comment type="caution">
    <text evidence="4">The sequence shown here is derived from an EMBL/GenBank/DDBJ whole genome shotgun (WGS) entry which is preliminary data.</text>
</comment>
<dbReference type="InterPro" id="IPR003607">
    <property type="entry name" value="HD/PDEase_dom"/>
</dbReference>
<feature type="domain" description="Response regulatory" evidence="2">
    <location>
        <begin position="16"/>
        <end position="132"/>
    </location>
</feature>
<dbReference type="InterPro" id="IPR001789">
    <property type="entry name" value="Sig_transdc_resp-reg_receiver"/>
</dbReference>
<dbReference type="InterPro" id="IPR037522">
    <property type="entry name" value="HD_GYP_dom"/>
</dbReference>
<dbReference type="GO" id="GO:0000160">
    <property type="term" value="P:phosphorelay signal transduction system"/>
    <property type="evidence" value="ECO:0007669"/>
    <property type="project" value="InterPro"/>
</dbReference>
<dbReference type="PROSITE" id="PS50110">
    <property type="entry name" value="RESPONSE_REGULATORY"/>
    <property type="match status" value="1"/>
</dbReference>
<proteinExistence type="predicted"/>
<dbReference type="InterPro" id="IPR011006">
    <property type="entry name" value="CheY-like_superfamily"/>
</dbReference>
<dbReference type="EMBL" id="LOHF01000022">
    <property type="protein sequence ID" value="OUM71880.1"/>
    <property type="molecule type" value="Genomic_DNA"/>
</dbReference>
<dbReference type="AlphaFoldDB" id="A0A1Y3NWC0"/>
<dbReference type="OrthoDB" id="9802066at2"/>
<gene>
    <name evidence="4" type="ORF">AUC60_21395</name>
</gene>
<evidence type="ECO:0000259" key="3">
    <source>
        <dbReference type="PROSITE" id="PS51832"/>
    </source>
</evidence>
<dbReference type="PANTHER" id="PTHR45228:SF5">
    <property type="entry name" value="CYCLIC DI-GMP PHOSPHODIESTERASE VC_1348-RELATED"/>
    <property type="match status" value="1"/>
</dbReference>
<dbReference type="PANTHER" id="PTHR45228">
    <property type="entry name" value="CYCLIC DI-GMP PHOSPHODIESTERASE TM_0186-RELATED"/>
    <property type="match status" value="1"/>
</dbReference>
<evidence type="ECO:0000256" key="1">
    <source>
        <dbReference type="PROSITE-ProRule" id="PRU00169"/>
    </source>
</evidence>
<dbReference type="SMART" id="SM00448">
    <property type="entry name" value="REC"/>
    <property type="match status" value="1"/>
</dbReference>
<dbReference type="Proteomes" id="UP000195440">
    <property type="component" value="Unassembled WGS sequence"/>
</dbReference>
<dbReference type="GO" id="GO:0008081">
    <property type="term" value="F:phosphoric diester hydrolase activity"/>
    <property type="evidence" value="ECO:0007669"/>
    <property type="project" value="UniProtKB-ARBA"/>
</dbReference>
<dbReference type="Gene3D" id="1.10.3210.10">
    <property type="entry name" value="Hypothetical protein af1432"/>
    <property type="match status" value="1"/>
</dbReference>
<evidence type="ECO:0000259" key="2">
    <source>
        <dbReference type="PROSITE" id="PS50110"/>
    </source>
</evidence>
<dbReference type="SUPFAM" id="SSF52172">
    <property type="entry name" value="CheY-like"/>
    <property type="match status" value="1"/>
</dbReference>
<name>A0A1Y3NWC0_9PSED</name>
<accession>A0A1Y3NWC0</accession>
<sequence length="385" mass="43515">MKEPLVMMNKTQEKFTILVVDDSHETLTLFSHLLMGQYFVKVADSGQRALEIASSDSPPDLILLDVKMPGMDGYQVCSTLKKSPRTRHIPVIFVTSNSQVVEERRGFQSGAVDFIKKPVSSSVLLVRVANQIILKNNTDFLRSKTEYLEAKLANSIKETSDCQKMAIRALTSLAETRDLETGNHIVRTQLYVRFLALHLQNNPKFSELLTTEYIDVLYHSAPLHDIGKVGIPDRILLKPGRLTEAEYEVMQTHPRLGRDVIENAERALGIDANFLKVAKEIAYCHHEKWDGSGYPQGIAGDVIPLSARLMALADVYDALTSRRIYKDPIKHEKAVEMILEGRGKHFDPDVVDAFYQIRLLFKKTAIRYLDSHEELFSLAARVSSF</sequence>
<evidence type="ECO:0000313" key="5">
    <source>
        <dbReference type="Proteomes" id="UP000195440"/>
    </source>
</evidence>
<keyword evidence="5" id="KW-1185">Reference proteome</keyword>
<keyword evidence="1" id="KW-0597">Phosphoprotein</keyword>
<dbReference type="Gene3D" id="3.40.50.2300">
    <property type="match status" value="1"/>
</dbReference>
<dbReference type="Pfam" id="PF00072">
    <property type="entry name" value="Response_reg"/>
    <property type="match status" value="1"/>
</dbReference>
<dbReference type="SUPFAM" id="SSF109604">
    <property type="entry name" value="HD-domain/PDEase-like"/>
    <property type="match status" value="1"/>
</dbReference>
<dbReference type="PROSITE" id="PS51832">
    <property type="entry name" value="HD_GYP"/>
    <property type="match status" value="1"/>
</dbReference>
<dbReference type="InterPro" id="IPR052020">
    <property type="entry name" value="Cyclic_di-GMP/3'3'-cGAMP_PDE"/>
</dbReference>
<protein>
    <submittedName>
        <fullName evidence="4">Two-component system response regulator</fullName>
    </submittedName>
</protein>